<keyword evidence="4" id="KW-1185">Reference proteome</keyword>
<protein>
    <submittedName>
        <fullName evidence="1">Uncharacterized protein</fullName>
    </submittedName>
</protein>
<dbReference type="Proteomes" id="UP000029389">
    <property type="component" value="Unassembled WGS sequence"/>
</dbReference>
<comment type="caution">
    <text evidence="1">The sequence shown here is derived from an EMBL/GenBank/DDBJ whole genome shotgun (WGS) entry which is preliminary data.</text>
</comment>
<reference evidence="1 3" key="1">
    <citation type="submission" date="2014-04" db="EMBL/GenBank/DDBJ databases">
        <authorList>
            <person name="Bishop-Lilly K.A."/>
            <person name="Broomall S.M."/>
            <person name="Chain P.S."/>
            <person name="Chertkov O."/>
            <person name="Coyne S.R."/>
            <person name="Daligault H.E."/>
            <person name="Davenport K.W."/>
            <person name="Erkkila T."/>
            <person name="Frey K.G."/>
            <person name="Gibbons H.S."/>
            <person name="Gu W."/>
            <person name="Jaissle J."/>
            <person name="Johnson S.L."/>
            <person name="Koroleva G.I."/>
            <person name="Ladner J.T."/>
            <person name="Lo C.-C."/>
            <person name="Minogue T.D."/>
            <person name="Munk C."/>
            <person name="Palacios G.F."/>
            <person name="Redden C.L."/>
            <person name="Rosenzweig C.N."/>
            <person name="Scholz M.B."/>
            <person name="Teshima H."/>
            <person name="Xu Y."/>
        </authorList>
    </citation>
    <scope>NUCLEOTIDE SEQUENCE [LARGE SCALE GENOMIC DNA]</scope>
    <source>
        <strain evidence="1 3">BHP</strain>
    </source>
</reference>
<name>A0A090YQC3_9BACI</name>
<evidence type="ECO:0000313" key="2">
    <source>
        <dbReference type="EMBL" id="RFT67634.1"/>
    </source>
</evidence>
<gene>
    <name evidence="2" type="ORF">D0U04_07655</name>
    <name evidence="1" type="ORF">DJ93_4869</name>
</gene>
<sequence>MQHINILKGGLSIISQCKKETEDIWHAHFGAAAIASYFFTKGNNLDENTVLSIHSQTKMMLNKHMLGETKDIIHGIDFQKAEEIIITSLEKTIDELHWVGHNVIYASLSLLAIYELRNWGTKQDIEDIADLILSFEKAIPGRSWIGFSTREVKQLDMSDNEMVTFIKTPEQLSKFILEELSRFHVIYRAEAHHDLIGHMLTFSHAVNILYDLGHVNLFKRSLTPLLKLVHVLKDSQNFIICDTLKLSSPVDRLPLIKAQRAKVLPIENAFWLKNHSELNWDFGHQFKFSYSYFDHVKRAPEYKDETLEKFRDIINY</sequence>
<proteinExistence type="predicted"/>
<evidence type="ECO:0000313" key="4">
    <source>
        <dbReference type="Proteomes" id="UP000264294"/>
    </source>
</evidence>
<evidence type="ECO:0000313" key="3">
    <source>
        <dbReference type="Proteomes" id="UP000029389"/>
    </source>
</evidence>
<dbReference type="AlphaFoldDB" id="A0A090YQC3"/>
<reference evidence="2 4" key="2">
    <citation type="submission" date="2018-08" db="EMBL/GenBank/DDBJ databases">
        <title>Bacillus clarus sp. nov. strain PS00077A.</title>
        <authorList>
            <person name="Mendez Acevedo M."/>
            <person name="Carroll L."/>
            <person name="Mukherjee M."/>
            <person name="Wiedmann M."/>
            <person name="Kovac J."/>
        </authorList>
    </citation>
    <scope>NUCLEOTIDE SEQUENCE [LARGE SCALE GENOMIC DNA]</scope>
    <source>
        <strain evidence="2 4">PS00077A</strain>
    </source>
</reference>
<dbReference type="RefSeq" id="WP_042983691.1">
    <property type="nucleotide sequence ID" value="NZ_JMQC01000008.1"/>
</dbReference>
<accession>A0A090YQC3</accession>
<organism evidence="1 3">
    <name type="scientific">Bacillus clarus</name>
    <dbReference type="NCBI Taxonomy" id="2338372"/>
    <lineage>
        <taxon>Bacteria</taxon>
        <taxon>Bacillati</taxon>
        <taxon>Bacillota</taxon>
        <taxon>Bacilli</taxon>
        <taxon>Bacillales</taxon>
        <taxon>Bacillaceae</taxon>
        <taxon>Bacillus</taxon>
        <taxon>Bacillus cereus group</taxon>
    </lineage>
</organism>
<evidence type="ECO:0000313" key="1">
    <source>
        <dbReference type="EMBL" id="KFN01024.1"/>
    </source>
</evidence>
<dbReference type="EMBL" id="JMQC01000008">
    <property type="protein sequence ID" value="KFN01024.1"/>
    <property type="molecule type" value="Genomic_DNA"/>
</dbReference>
<dbReference type="EMBL" id="QVOD01000006">
    <property type="protein sequence ID" value="RFT67634.1"/>
    <property type="molecule type" value="Genomic_DNA"/>
</dbReference>
<dbReference type="PATRIC" id="fig|1405.8.peg.5013"/>
<dbReference type="Proteomes" id="UP000264294">
    <property type="component" value="Unassembled WGS sequence"/>
</dbReference>